<dbReference type="Proteomes" id="UP000663444">
    <property type="component" value="Chromosome"/>
</dbReference>
<dbReference type="GO" id="GO:0005829">
    <property type="term" value="C:cytosol"/>
    <property type="evidence" value="ECO:0007669"/>
    <property type="project" value="TreeGrafter"/>
</dbReference>
<evidence type="ECO:0000313" key="4">
    <source>
        <dbReference type="Proteomes" id="UP000663444"/>
    </source>
</evidence>
<organism evidence="3 4">
    <name type="scientific">Azospira restricta</name>
    <dbReference type="NCBI Taxonomy" id="404405"/>
    <lineage>
        <taxon>Bacteria</taxon>
        <taxon>Pseudomonadati</taxon>
        <taxon>Pseudomonadota</taxon>
        <taxon>Betaproteobacteria</taxon>
        <taxon>Rhodocyclales</taxon>
        <taxon>Rhodocyclaceae</taxon>
        <taxon>Azospira</taxon>
    </lineage>
</organism>
<dbReference type="SUPFAM" id="SSF143456">
    <property type="entry name" value="VC0467-like"/>
    <property type="match status" value="1"/>
</dbReference>
<dbReference type="Pfam" id="PF02622">
    <property type="entry name" value="DUF179"/>
    <property type="match status" value="1"/>
</dbReference>
<dbReference type="RefSeq" id="WP_203385680.1">
    <property type="nucleotide sequence ID" value="NZ_CP064781.1"/>
</dbReference>
<keyword evidence="4" id="KW-1185">Reference proteome</keyword>
<comment type="similarity">
    <text evidence="1">Belongs to the UPF0301 (AlgH) family.</text>
</comment>
<accession>A0A974SM62</accession>
<evidence type="ECO:0000313" key="3">
    <source>
        <dbReference type="EMBL" id="QRJ62152.1"/>
    </source>
</evidence>
<reference evidence="3" key="1">
    <citation type="submission" date="2020-11" db="EMBL/GenBank/DDBJ databases">
        <title>Azospira restricta DSM 18626 genome sequence.</title>
        <authorList>
            <person name="Moe W.M."/>
        </authorList>
    </citation>
    <scope>NUCLEOTIDE SEQUENCE</scope>
    <source>
        <strain evidence="3">DSM 18626</strain>
    </source>
</reference>
<dbReference type="PANTHER" id="PTHR30327:SF1">
    <property type="entry name" value="UPF0301 PROTEIN YQGE"/>
    <property type="match status" value="1"/>
</dbReference>
<dbReference type="EMBL" id="CP064781">
    <property type="protein sequence ID" value="QRJ62152.1"/>
    <property type="molecule type" value="Genomic_DNA"/>
</dbReference>
<protein>
    <submittedName>
        <fullName evidence="3">YqgE/AlgH family protein</fullName>
    </submittedName>
</protein>
<dbReference type="KEGG" id="ares:IWH25_10075"/>
<feature type="signal peptide" evidence="2">
    <location>
        <begin position="1"/>
        <end position="31"/>
    </location>
</feature>
<gene>
    <name evidence="3" type="ORF">IWH25_10075</name>
</gene>
<proteinExistence type="inferred from homology"/>
<keyword evidence="2" id="KW-0732">Signal</keyword>
<evidence type="ECO:0000256" key="2">
    <source>
        <dbReference type="SAM" id="SignalP"/>
    </source>
</evidence>
<evidence type="ECO:0000256" key="1">
    <source>
        <dbReference type="ARBA" id="ARBA00009600"/>
    </source>
</evidence>
<dbReference type="InterPro" id="IPR003774">
    <property type="entry name" value="AlgH-like"/>
</dbReference>
<dbReference type="Gene3D" id="3.40.1740.10">
    <property type="entry name" value="VC0467-like"/>
    <property type="match status" value="1"/>
</dbReference>
<sequence>MIRPHFPVERRPWRRVAFAVFAMCCAFSAAAQVTAEALFLVATPQVRDSLFAESVVLVTRHGRSPPLGVIVNRPLPRDESEDRKSPGLYLGGPVATHRFAYLYRSKRAGLAEQMVLRLGKDMFFGIGAAIPAELQKDSLAVPRKLFRGFSSWAHGQLEQEIARGDWLVLPFDADVALRDDVNTLWQEMLSRASSRSI</sequence>
<dbReference type="PANTHER" id="PTHR30327">
    <property type="entry name" value="UNCHARACTERIZED PROTEIN YQGE"/>
    <property type="match status" value="1"/>
</dbReference>
<name>A0A974SM62_9RHOO</name>
<feature type="chain" id="PRO_5037837310" evidence="2">
    <location>
        <begin position="32"/>
        <end position="197"/>
    </location>
</feature>
<dbReference type="AlphaFoldDB" id="A0A974SM62"/>